<keyword evidence="2" id="KW-0479">Metal-binding</keyword>
<feature type="compositionally biased region" description="Low complexity" evidence="6">
    <location>
        <begin position="1026"/>
        <end position="1035"/>
    </location>
</feature>
<dbReference type="PANTHER" id="PTHR12480">
    <property type="entry name" value="ARGININE DEMETHYLASE AND LYSYL-HYDROXYLASE JMJD"/>
    <property type="match status" value="1"/>
</dbReference>
<keyword evidence="5" id="KW-0539">Nucleus</keyword>
<evidence type="ECO:0000313" key="9">
    <source>
        <dbReference type="Proteomes" id="UP000747110"/>
    </source>
</evidence>
<dbReference type="EMBL" id="BNCP01000083">
    <property type="protein sequence ID" value="GIL92825.1"/>
    <property type="molecule type" value="Genomic_DNA"/>
</dbReference>
<accession>A0A8J4D0N5</accession>
<keyword evidence="9" id="KW-1185">Reference proteome</keyword>
<organism evidence="8 9">
    <name type="scientific">Volvox reticuliferus</name>
    <dbReference type="NCBI Taxonomy" id="1737510"/>
    <lineage>
        <taxon>Eukaryota</taxon>
        <taxon>Viridiplantae</taxon>
        <taxon>Chlorophyta</taxon>
        <taxon>core chlorophytes</taxon>
        <taxon>Chlorophyceae</taxon>
        <taxon>CS clade</taxon>
        <taxon>Chlamydomonadales</taxon>
        <taxon>Volvocaceae</taxon>
        <taxon>Volvox</taxon>
    </lineage>
</organism>
<evidence type="ECO:0000313" key="8">
    <source>
        <dbReference type="EMBL" id="GIL92825.1"/>
    </source>
</evidence>
<sequence length="1311" mass="141392">MDQVHPPPDAELRQNGLGVLSVLHDCLISYITFLLDLEDVVRLSCCSRILRVFACEEPLWLGLCLKQEEGIIEYRVNWRQTALATYTTKTVPAAAVEAAARPLSPLPGLSSLFLYKRWYRCHVDLTSFLPPSGAPTVDRVPAADMSPADFFNQYDKPSIPVLLGGLMHSWPVSSWSLPALSAAFSSALFKVSKPHGGRALMTLPAYADYMARQTDEEPLYIFDPTFTEAAPGIRKLYDIPHVFTKDYYSELGAARPNFRWLVLGPARAGASWHVDPALTSAWNALLSGRKRWALYPPHVAPPGVNLDDDGEEAHTSDDGLTSLQWFLEVYPTLPPEIRPIEFVQNPGDVVFVPGGWWHCVLNLETSVAVTQNYVGPANLTRVISYMADGSSTYHAAPLPYYDTVNEVAVWSEKYPYLTAPGGEQVGPMNTSESSDEVAVTAEEEEVEEEEEEEGGQQQRRNECGLPKRRCKEKEVEEEEEEEENRGVGGGLKKVHEAVVRRRRRRNKKSKRAPGEGVPAGQRPSRGGRSGGGGGGGRRQPDRGVDVRSILEKEAEGGQGSCEGALVSSNCATAANGSANGNSTNVRGLPRNRSCGTIAAAVADAHADLHVSDGGNDVYCGDDVTGSDSRVRNGREVASVSWRGELEYEEVAVWRRDRILGRWLRRLWMSHPSTRPTIQDCLFRHLHAHFWRTVLRIIVNQQALEPFTADREDSAAMAVAAVSYACSSGCRNSLIGAGNSGSCSPQPPSEATPLELIPLTGADALVFLYGGTAIKIFLHEVPAMRGLMCALELRVPQLLLPEAHVSGTGLSAAAVAVSRGCGCGDDPITERMATSRSFSRSLLPQLPQPLAWGTVAVALTRRRPLGEEEKEADLGGEEEEEKRGERRQGQLQQLLYVVQRELQGSCVLQELLDSELSQHHLIAIAWELGHLLGEIHASAAVKAAVAATTAPAAVAVASTAALRVEDWDQIVRERAVWHNRYHNIWVSGLGCVSSAPDDEDEGSGSGIGGGSGSGGGASGDGGGGGDAASSSPPGSSYADEGWRCNVPVASPWWPFVKHLRTRKRRLLRHLPGLSLPAWVKDQVPAYLPEDPAELLGFGAEVPSPASASAVVAAPPPLLLHGDVTAHNVIVAQPPPPQPHAANFTAAADGSADGCNSWHPQLSLVDFADSGHGDPLYELLPVIASCLCCDTKAAATFWACYCRHVDPSHVWPKRSLPVPPGADANRSVQDRLSLSYCAMCYCLLHEEAELLLQRLWRGHSTAVAARGGSENGATAEAAVALGGAKVGLLDSREAAGQKTLEGWAARLWGFLDE</sequence>
<dbReference type="PROSITE" id="PS51184">
    <property type="entry name" value="JMJC"/>
    <property type="match status" value="1"/>
</dbReference>
<evidence type="ECO:0000256" key="4">
    <source>
        <dbReference type="ARBA" id="ARBA00023004"/>
    </source>
</evidence>
<proteinExistence type="predicted"/>
<feature type="region of interest" description="Disordered" evidence="6">
    <location>
        <begin position="421"/>
        <end position="543"/>
    </location>
</feature>
<dbReference type="Gene3D" id="2.60.120.650">
    <property type="entry name" value="Cupin"/>
    <property type="match status" value="1"/>
</dbReference>
<feature type="compositionally biased region" description="Gly residues" evidence="6">
    <location>
        <begin position="527"/>
        <end position="537"/>
    </location>
</feature>
<dbReference type="Pfam" id="PF02373">
    <property type="entry name" value="JmjC"/>
    <property type="match status" value="1"/>
</dbReference>
<feature type="region of interest" description="Disordered" evidence="6">
    <location>
        <begin position="994"/>
        <end position="1037"/>
    </location>
</feature>
<dbReference type="GO" id="GO:0046872">
    <property type="term" value="F:metal ion binding"/>
    <property type="evidence" value="ECO:0007669"/>
    <property type="project" value="UniProtKB-KW"/>
</dbReference>
<dbReference type="OrthoDB" id="424465at2759"/>
<dbReference type="FunFam" id="2.60.120.650:FF:000045">
    <property type="entry name" value="F-box protein At1g78280"/>
    <property type="match status" value="1"/>
</dbReference>
<feature type="compositionally biased region" description="Acidic residues" evidence="6">
    <location>
        <begin position="867"/>
        <end position="879"/>
    </location>
</feature>
<dbReference type="GO" id="GO:0005634">
    <property type="term" value="C:nucleus"/>
    <property type="evidence" value="ECO:0007669"/>
    <property type="project" value="UniProtKB-SubCell"/>
</dbReference>
<dbReference type="GO" id="GO:0005737">
    <property type="term" value="C:cytoplasm"/>
    <property type="evidence" value="ECO:0007669"/>
    <property type="project" value="TreeGrafter"/>
</dbReference>
<dbReference type="InterPro" id="IPR011009">
    <property type="entry name" value="Kinase-like_dom_sf"/>
</dbReference>
<dbReference type="InterPro" id="IPR003347">
    <property type="entry name" value="JmjC_dom"/>
</dbReference>
<dbReference type="InterPro" id="IPR036047">
    <property type="entry name" value="F-box-like_dom_sf"/>
</dbReference>
<evidence type="ECO:0000256" key="2">
    <source>
        <dbReference type="ARBA" id="ARBA00022723"/>
    </source>
</evidence>
<evidence type="ECO:0000259" key="7">
    <source>
        <dbReference type="PROSITE" id="PS51184"/>
    </source>
</evidence>
<gene>
    <name evidence="8" type="ORF">Vretifemale_20302</name>
</gene>
<evidence type="ECO:0000256" key="1">
    <source>
        <dbReference type="ARBA" id="ARBA00004123"/>
    </source>
</evidence>
<dbReference type="SUPFAM" id="SSF81383">
    <property type="entry name" value="F-box domain"/>
    <property type="match status" value="1"/>
</dbReference>
<dbReference type="SUPFAM" id="SSF51197">
    <property type="entry name" value="Clavaminate synthase-like"/>
    <property type="match status" value="1"/>
</dbReference>
<feature type="domain" description="JmjC" evidence="7">
    <location>
        <begin position="228"/>
        <end position="390"/>
    </location>
</feature>
<dbReference type="SUPFAM" id="SSF56112">
    <property type="entry name" value="Protein kinase-like (PK-like)"/>
    <property type="match status" value="1"/>
</dbReference>
<dbReference type="PANTHER" id="PTHR12480:SF35">
    <property type="entry name" value="TRANSCRIPTION FACTOR JUMONJI, JMJC DOMAIN-CONTAINING PROTEIN"/>
    <property type="match status" value="1"/>
</dbReference>
<comment type="caution">
    <text evidence="8">The sequence shown here is derived from an EMBL/GenBank/DDBJ whole genome shotgun (WGS) entry which is preliminary data.</text>
</comment>
<dbReference type="InterPro" id="IPR050910">
    <property type="entry name" value="JMJD6_ArgDemeth/LysHydrox"/>
</dbReference>
<protein>
    <recommendedName>
        <fullName evidence="7">JmjC domain-containing protein</fullName>
    </recommendedName>
</protein>
<name>A0A8J4D0N5_9CHLO</name>
<dbReference type="Proteomes" id="UP000747110">
    <property type="component" value="Unassembled WGS sequence"/>
</dbReference>
<reference evidence="8" key="1">
    <citation type="journal article" date="2021" name="Proc. Natl. Acad. Sci. U.S.A.">
        <title>Three genomes in the algal genus Volvox reveal the fate of a haploid sex-determining region after a transition to homothallism.</title>
        <authorList>
            <person name="Yamamoto K."/>
            <person name="Hamaji T."/>
            <person name="Kawai-Toyooka H."/>
            <person name="Matsuzaki R."/>
            <person name="Takahashi F."/>
            <person name="Nishimura Y."/>
            <person name="Kawachi M."/>
            <person name="Noguchi H."/>
            <person name="Minakuchi Y."/>
            <person name="Umen J.G."/>
            <person name="Toyoda A."/>
            <person name="Nozaki H."/>
        </authorList>
    </citation>
    <scope>NUCLEOTIDE SEQUENCE</scope>
    <source>
        <strain evidence="8">NIES-3786</strain>
    </source>
</reference>
<feature type="compositionally biased region" description="Acidic residues" evidence="6">
    <location>
        <begin position="441"/>
        <end position="454"/>
    </location>
</feature>
<keyword evidence="4" id="KW-0408">Iron</keyword>
<feature type="region of interest" description="Disordered" evidence="6">
    <location>
        <begin position="866"/>
        <end position="885"/>
    </location>
</feature>
<keyword evidence="3" id="KW-0560">Oxidoreductase</keyword>
<evidence type="ECO:0000256" key="6">
    <source>
        <dbReference type="SAM" id="MobiDB-lite"/>
    </source>
</evidence>
<dbReference type="GO" id="GO:0016491">
    <property type="term" value="F:oxidoreductase activity"/>
    <property type="evidence" value="ECO:0007669"/>
    <property type="project" value="UniProtKB-KW"/>
</dbReference>
<comment type="subcellular location">
    <subcellularLocation>
        <location evidence="1">Nucleus</location>
    </subcellularLocation>
</comment>
<evidence type="ECO:0000256" key="5">
    <source>
        <dbReference type="ARBA" id="ARBA00023242"/>
    </source>
</evidence>
<feature type="compositionally biased region" description="Gly residues" evidence="6">
    <location>
        <begin position="1002"/>
        <end position="1025"/>
    </location>
</feature>
<dbReference type="SMART" id="SM00558">
    <property type="entry name" value="JmjC"/>
    <property type="match status" value="1"/>
</dbReference>
<feature type="compositionally biased region" description="Basic residues" evidence="6">
    <location>
        <begin position="500"/>
        <end position="511"/>
    </location>
</feature>
<evidence type="ECO:0000256" key="3">
    <source>
        <dbReference type="ARBA" id="ARBA00023002"/>
    </source>
</evidence>